<dbReference type="InterPro" id="IPR015231">
    <property type="entry name" value="DUF1934"/>
</dbReference>
<dbReference type="AlphaFoldDB" id="A0A3M8CG54"/>
<gene>
    <name evidence="1" type="ORF">EDM58_20140</name>
</gene>
<protein>
    <submittedName>
        <fullName evidence="1">DUF1934 domain-containing protein</fullName>
    </submittedName>
</protein>
<reference evidence="1 2" key="1">
    <citation type="submission" date="2018-10" db="EMBL/GenBank/DDBJ databases">
        <title>Phylogenomics of Brevibacillus.</title>
        <authorList>
            <person name="Dunlap C."/>
        </authorList>
    </citation>
    <scope>NUCLEOTIDE SEQUENCE [LARGE SCALE GENOMIC DNA]</scope>
    <source>
        <strain evidence="1 2">JCM 15085</strain>
    </source>
</reference>
<evidence type="ECO:0000313" key="1">
    <source>
        <dbReference type="EMBL" id="RNB74481.1"/>
    </source>
</evidence>
<name>A0A3M8CG54_9BACL</name>
<dbReference type="Gene3D" id="2.40.128.20">
    <property type="match status" value="1"/>
</dbReference>
<dbReference type="Proteomes" id="UP000281915">
    <property type="component" value="Unassembled WGS sequence"/>
</dbReference>
<evidence type="ECO:0000313" key="2">
    <source>
        <dbReference type="Proteomes" id="UP000281915"/>
    </source>
</evidence>
<proteinExistence type="predicted"/>
<sequence length="137" mass="15961">MQEVRIKLTAKHLVDGNEEETIHDYTGRYVEKENAWYLTYREQMEGIGEVGTTLRLGEKSVTLVRQGQVSTRQQFEKGKSTHSVYRSPYGPFDMETHTNKLRIQVQDGMPRNVEIAYQLWMSGQYAGEHRLQIQINP</sequence>
<dbReference type="SUPFAM" id="SSF50814">
    <property type="entry name" value="Lipocalins"/>
    <property type="match status" value="1"/>
</dbReference>
<comment type="caution">
    <text evidence="1">The sequence shown here is derived from an EMBL/GenBank/DDBJ whole genome shotgun (WGS) entry which is preliminary data.</text>
</comment>
<dbReference type="RefSeq" id="WP_122914911.1">
    <property type="nucleotide sequence ID" value="NZ_RHHT01000051.1"/>
</dbReference>
<dbReference type="Pfam" id="PF09148">
    <property type="entry name" value="DUF1934"/>
    <property type="match status" value="1"/>
</dbReference>
<dbReference type="InterPro" id="IPR012674">
    <property type="entry name" value="Calycin"/>
</dbReference>
<accession>A0A3M8CG54</accession>
<dbReference type="EMBL" id="RHHT01000051">
    <property type="protein sequence ID" value="RNB74481.1"/>
    <property type="molecule type" value="Genomic_DNA"/>
</dbReference>
<organism evidence="1 2">
    <name type="scientific">Brevibacillus panacihumi</name>
    <dbReference type="NCBI Taxonomy" id="497735"/>
    <lineage>
        <taxon>Bacteria</taxon>
        <taxon>Bacillati</taxon>
        <taxon>Bacillota</taxon>
        <taxon>Bacilli</taxon>
        <taxon>Bacillales</taxon>
        <taxon>Paenibacillaceae</taxon>
        <taxon>Brevibacillus</taxon>
    </lineage>
</organism>